<reference evidence="1" key="1">
    <citation type="submission" date="2019-04" db="EMBL/GenBank/DDBJ databases">
        <title>Microbes associate with the intestines of laboratory mice.</title>
        <authorList>
            <person name="Navarre W."/>
            <person name="Wong E."/>
            <person name="Huang K."/>
            <person name="Tropini C."/>
            <person name="Ng K."/>
            <person name="Yu B."/>
        </authorList>
    </citation>
    <scope>NUCLEOTIDE SEQUENCE</scope>
    <source>
        <strain evidence="1">NM04_E33</strain>
    </source>
</reference>
<keyword evidence="1" id="KW-0675">Receptor</keyword>
<protein>
    <submittedName>
        <fullName evidence="1">TonB-dependent receptor</fullName>
    </submittedName>
</protein>
<dbReference type="EMBL" id="SRYB01000029">
    <property type="protein sequence ID" value="TGY77133.1"/>
    <property type="molecule type" value="Genomic_DNA"/>
</dbReference>
<dbReference type="Proteomes" id="UP000306319">
    <property type="component" value="Unassembled WGS sequence"/>
</dbReference>
<name>A0AC61RBS4_9BACT</name>
<evidence type="ECO:0000313" key="1">
    <source>
        <dbReference type="EMBL" id="TGY77133.1"/>
    </source>
</evidence>
<proteinExistence type="predicted"/>
<sequence>MKQRIITLATALSLTSGLAMAKIYTGTVWAVGDDEPLIGATVMVKGTSVGVTTDIDGNFSIDIPEKSKFLVISYVGMEPKELQIGKLREKGNQIYLDPMQGALDEVVVTGMGNRKKITVTGAVTNVNVDDMKHFSTSNLSNALAGNVPGVLAMQTSGQPGKNKSEFWIRGISTFGAKKSAYILVDGFERENIDDLNIEDIETFTVLKDASATAIYGSKGANGVVLITTKHGKEGKINVNAKFETAYNSRTKTPEFVDGLTYAGLLNEARVTRSQGIYFTPAEMELFANGLDPDLYPNVDWKDLLLKDGSMSYRANVNISGGGKTARYFASVSYVNDGGMYKTDSTLKDKYNTNANYGRWNYRVNLDINATPTTLIRIGTAGDLSTQNAPGYGDDHVWESLFGYNAILTPVMYSNGYVPMINMNRDDARSNPWVMTTQTGYKTMWNNNLQNNVSLEQDLNFITQGLKFTGRFGYDTYNSNSIDHIQMPERWYANGRDKDTGEIIFDKIGNKWDMTQSSYNEGSRRTFLDLLLTYNREFNGHNVTGNLKYTWDDNIQTQNIGNDIKNSVSRKNLAFAGQVAYNYDYRYFVDFNFGYNGSENFADGHRFGFFPAFSVGWALDREKFMQNLTWLDMFKIRYSWGKVGNDNCGDVRFPYLYTLDYIRDKNGMIVNGIYNFGTTGSPTRFDYTQGIHYTGLASNNVTWEVAKKQDIGVDIALFNNSFTMTVDYFRERRSGIYMVRNFLPGSLGLESAPMANVGSVKQEGFDGNFAYHNKFGEVDLTVRGNITYSKNTIEDYDVENNVYPYQYQTGYRVDQVRGLIAEGLFADYEDIRNHPKQMYGDVQPGDIKYKDVNGDGVVDDGDIVAIGATNRPNLIYGVGLSAMWRGFDFNVLFQGAGKATVSMEGKAVWAFSQDRYGQIFDDLVKDRWVDRETAAILGIPANENPNASYPRMVLLESNATHNNYRSSTFWTRDCSYLRLKNLEIGYSLPKDFLANLHIENARFFVQATNLFTFSNFKIWDPEMGSSDGEKYPLTKAFTAGLTVSF</sequence>
<keyword evidence="2" id="KW-1185">Reference proteome</keyword>
<organism evidence="1 2">
    <name type="scientific">Lepagella muris</name>
    <dbReference type="NCBI Taxonomy" id="3032870"/>
    <lineage>
        <taxon>Bacteria</taxon>
        <taxon>Pseudomonadati</taxon>
        <taxon>Bacteroidota</taxon>
        <taxon>Bacteroidia</taxon>
        <taxon>Bacteroidales</taxon>
        <taxon>Muribaculaceae</taxon>
        <taxon>Lepagella</taxon>
    </lineage>
</organism>
<accession>A0AC61RBS4</accession>
<evidence type="ECO:0000313" key="2">
    <source>
        <dbReference type="Proteomes" id="UP000306319"/>
    </source>
</evidence>
<comment type="caution">
    <text evidence="1">The sequence shown here is derived from an EMBL/GenBank/DDBJ whole genome shotgun (WGS) entry which is preliminary data.</text>
</comment>
<gene>
    <name evidence="1" type="ORF">E5331_15705</name>
</gene>